<evidence type="ECO:0000313" key="4">
    <source>
        <dbReference type="Proteomes" id="UP001491310"/>
    </source>
</evidence>
<evidence type="ECO:0000313" key="3">
    <source>
        <dbReference type="EMBL" id="KAK9905803.1"/>
    </source>
</evidence>
<evidence type="ECO:0000256" key="1">
    <source>
        <dbReference type="SAM" id="MobiDB-lite"/>
    </source>
</evidence>
<protein>
    <recommendedName>
        <fullName evidence="2">Septin-type G domain-containing protein</fullName>
    </recommendedName>
</protein>
<accession>A0ABR2YID8</accession>
<feature type="compositionally biased region" description="Polar residues" evidence="1">
    <location>
        <begin position="31"/>
        <end position="46"/>
    </location>
</feature>
<dbReference type="PANTHER" id="PTHR18884">
    <property type="entry name" value="SEPTIN"/>
    <property type="match status" value="1"/>
</dbReference>
<dbReference type="SUPFAM" id="SSF52540">
    <property type="entry name" value="P-loop containing nucleoside triphosphate hydrolases"/>
    <property type="match status" value="1"/>
</dbReference>
<dbReference type="Gene3D" id="3.40.50.300">
    <property type="entry name" value="P-loop containing nucleotide triphosphate hydrolases"/>
    <property type="match status" value="1"/>
</dbReference>
<proteinExistence type="predicted"/>
<name>A0ABR2YID8_9CHLO</name>
<organism evidence="3 4">
    <name type="scientific">Coccomyxa subellipsoidea</name>
    <dbReference type="NCBI Taxonomy" id="248742"/>
    <lineage>
        <taxon>Eukaryota</taxon>
        <taxon>Viridiplantae</taxon>
        <taxon>Chlorophyta</taxon>
        <taxon>core chlorophytes</taxon>
        <taxon>Trebouxiophyceae</taxon>
        <taxon>Trebouxiophyceae incertae sedis</taxon>
        <taxon>Coccomyxaceae</taxon>
        <taxon>Coccomyxa</taxon>
    </lineage>
</organism>
<feature type="domain" description="Septin-type G" evidence="2">
    <location>
        <begin position="67"/>
        <end position="258"/>
    </location>
</feature>
<dbReference type="EMBL" id="JALJOT010000011">
    <property type="protein sequence ID" value="KAK9905803.1"/>
    <property type="molecule type" value="Genomic_DNA"/>
</dbReference>
<feature type="region of interest" description="Disordered" evidence="1">
    <location>
        <begin position="1"/>
        <end position="46"/>
    </location>
</feature>
<comment type="caution">
    <text evidence="3">The sequence shown here is derived from an EMBL/GenBank/DDBJ whole genome shotgun (WGS) entry which is preliminary data.</text>
</comment>
<gene>
    <name evidence="3" type="ORF">WJX75_006578</name>
</gene>
<sequence length="266" mass="28935">MKQEERPPGPFKASADGSAVDFPFMDKRPENISTCSTPPPSTQGAPTQALDGGMRLRVNTKPTHVFLKLLVVGELRVGKSTFVNNLADSFGDSAVKAVEVQKGGGLKTRVEYEQDSTVCHFCFEELSDAVSMITKRVEEPLQKHLDLESDIQRTSPISCQDDDRFDACLYLFPPHSFKPENVECLKQLSALLPVIPLMAKADAMTAQETDELYAYMLDTLKAASGKKENSLFHKFSEGALIEAGLLSGPPFAIVAGSDMRASMGGT</sequence>
<dbReference type="InterPro" id="IPR027417">
    <property type="entry name" value="P-loop_NTPase"/>
</dbReference>
<evidence type="ECO:0000259" key="2">
    <source>
        <dbReference type="Pfam" id="PF00735"/>
    </source>
</evidence>
<dbReference type="Proteomes" id="UP001491310">
    <property type="component" value="Unassembled WGS sequence"/>
</dbReference>
<dbReference type="Pfam" id="PF00735">
    <property type="entry name" value="Septin"/>
    <property type="match status" value="1"/>
</dbReference>
<reference evidence="3 4" key="1">
    <citation type="journal article" date="2024" name="Nat. Commun.">
        <title>Phylogenomics reveals the evolutionary origins of lichenization in chlorophyte algae.</title>
        <authorList>
            <person name="Puginier C."/>
            <person name="Libourel C."/>
            <person name="Otte J."/>
            <person name="Skaloud P."/>
            <person name="Haon M."/>
            <person name="Grisel S."/>
            <person name="Petersen M."/>
            <person name="Berrin J.G."/>
            <person name="Delaux P.M."/>
            <person name="Dal Grande F."/>
            <person name="Keller J."/>
        </authorList>
    </citation>
    <scope>NUCLEOTIDE SEQUENCE [LARGE SCALE GENOMIC DNA]</scope>
    <source>
        <strain evidence="3 4">SAG 216-7</strain>
    </source>
</reference>
<dbReference type="InterPro" id="IPR030379">
    <property type="entry name" value="G_SEPTIN_dom"/>
</dbReference>
<keyword evidence="4" id="KW-1185">Reference proteome</keyword>